<feature type="coiled-coil region" evidence="1">
    <location>
        <begin position="278"/>
        <end position="335"/>
    </location>
</feature>
<evidence type="ECO:0000256" key="1">
    <source>
        <dbReference type="SAM" id="Coils"/>
    </source>
</evidence>
<name>G0NC02_CAEBE</name>
<gene>
    <name evidence="2" type="ORF">CAEBREN_05205</name>
</gene>
<dbReference type="eggNOG" id="ENOG502TJVG">
    <property type="taxonomic scope" value="Eukaryota"/>
</dbReference>
<keyword evidence="3" id="KW-1185">Reference proteome</keyword>
<dbReference type="OrthoDB" id="5904473at2759"/>
<dbReference type="AlphaFoldDB" id="G0NC02"/>
<dbReference type="InParanoid" id="G0NC02"/>
<protein>
    <submittedName>
        <fullName evidence="2">Uncharacterized protein</fullName>
    </submittedName>
</protein>
<sequence length="342" mass="39335">MVWEKRRRIKNGLTCEYQILMNPNLPFELIYLGTQNISERDIRTDYCFFFVFQPRHQLVRVFISLKMEKGRKDKSASLPEDAAIYLVDCFIRDEVQYNERVIGGSKKGKTPRQQCGDRWAEELSALGCDRSGQQLLDRLKGDIIKVRGLLSEERVERNKTGGGKAKASEKLDAARRKLYEHFSGSHILNGISCGFESKPTISPTPQISHLMENEQMFDHDDKIDSLFSRSSVDHESDNEKDVPVSIKQSNASTKNSFAEFAKSRKRKQETSEVTDLRVKLLKAELELTEKKSRNMDLENAQVIEKLEILKIKRETAELKKRIAEAEAEKLGLFNRTPSYLNL</sequence>
<keyword evidence="1" id="KW-0175">Coiled coil</keyword>
<proteinExistence type="predicted"/>
<reference evidence="3" key="1">
    <citation type="submission" date="2011-07" db="EMBL/GenBank/DDBJ databases">
        <authorList>
            <consortium name="Caenorhabditis brenneri Sequencing and Analysis Consortium"/>
            <person name="Wilson R.K."/>
        </authorList>
    </citation>
    <scope>NUCLEOTIDE SEQUENCE [LARGE SCALE GENOMIC DNA]</scope>
    <source>
        <strain evidence="3">PB2801</strain>
    </source>
</reference>
<organism evidence="3">
    <name type="scientific">Caenorhabditis brenneri</name>
    <name type="common">Nematode worm</name>
    <dbReference type="NCBI Taxonomy" id="135651"/>
    <lineage>
        <taxon>Eukaryota</taxon>
        <taxon>Metazoa</taxon>
        <taxon>Ecdysozoa</taxon>
        <taxon>Nematoda</taxon>
        <taxon>Chromadorea</taxon>
        <taxon>Rhabditida</taxon>
        <taxon>Rhabditina</taxon>
        <taxon>Rhabditomorpha</taxon>
        <taxon>Rhabditoidea</taxon>
        <taxon>Rhabditidae</taxon>
        <taxon>Peloderinae</taxon>
        <taxon>Caenorhabditis</taxon>
    </lineage>
</organism>
<dbReference type="HOGENOM" id="CLU_811920_0_0_1"/>
<evidence type="ECO:0000313" key="2">
    <source>
        <dbReference type="EMBL" id="EGT57222.1"/>
    </source>
</evidence>
<evidence type="ECO:0000313" key="3">
    <source>
        <dbReference type="Proteomes" id="UP000008068"/>
    </source>
</evidence>
<dbReference type="Proteomes" id="UP000008068">
    <property type="component" value="Unassembled WGS sequence"/>
</dbReference>
<accession>G0NC02</accession>
<dbReference type="EMBL" id="GL379860">
    <property type="protein sequence ID" value="EGT57222.1"/>
    <property type="molecule type" value="Genomic_DNA"/>
</dbReference>